<feature type="region of interest" description="Disordered" evidence="1">
    <location>
        <begin position="39"/>
        <end position="60"/>
    </location>
</feature>
<dbReference type="Proteomes" id="UP001183202">
    <property type="component" value="Unassembled WGS sequence"/>
</dbReference>
<dbReference type="EMBL" id="JAVREJ010000011">
    <property type="protein sequence ID" value="MDT0351079.1"/>
    <property type="molecule type" value="Genomic_DNA"/>
</dbReference>
<sequence>MITFLGMIIFATIISIGSLDGRSGLSLFGKYTASGFAGVRPRPVPGKRRDGDGPTRPAGL</sequence>
<dbReference type="RefSeq" id="WP_311557217.1">
    <property type="nucleotide sequence ID" value="NZ_JAVREJ010000011.1"/>
</dbReference>
<gene>
    <name evidence="2" type="ORF">RM445_16230</name>
</gene>
<keyword evidence="3" id="KW-1185">Reference proteome</keyword>
<evidence type="ECO:0000256" key="1">
    <source>
        <dbReference type="SAM" id="MobiDB-lite"/>
    </source>
</evidence>
<proteinExistence type="predicted"/>
<reference evidence="3" key="1">
    <citation type="submission" date="2023-07" db="EMBL/GenBank/DDBJ databases">
        <title>30 novel species of actinomycetes from the DSMZ collection.</title>
        <authorList>
            <person name="Nouioui I."/>
        </authorList>
    </citation>
    <scope>NUCLEOTIDE SEQUENCE [LARGE SCALE GENOMIC DNA]</scope>
    <source>
        <strain evidence="3">DSM 45834</strain>
    </source>
</reference>
<evidence type="ECO:0000313" key="3">
    <source>
        <dbReference type="Proteomes" id="UP001183202"/>
    </source>
</evidence>
<evidence type="ECO:0000313" key="2">
    <source>
        <dbReference type="EMBL" id="MDT0351079.1"/>
    </source>
</evidence>
<accession>A0ABU2NB33</accession>
<protein>
    <submittedName>
        <fullName evidence="2">Uncharacterized protein</fullName>
    </submittedName>
</protein>
<comment type="caution">
    <text evidence="2">The sequence shown here is derived from an EMBL/GenBank/DDBJ whole genome shotgun (WGS) entry which is preliminary data.</text>
</comment>
<name>A0ABU2NB33_9PSEU</name>
<organism evidence="2 3">
    <name type="scientific">Pseudonocardia charpentierae</name>
    <dbReference type="NCBI Taxonomy" id="3075545"/>
    <lineage>
        <taxon>Bacteria</taxon>
        <taxon>Bacillati</taxon>
        <taxon>Actinomycetota</taxon>
        <taxon>Actinomycetes</taxon>
        <taxon>Pseudonocardiales</taxon>
        <taxon>Pseudonocardiaceae</taxon>
        <taxon>Pseudonocardia</taxon>
    </lineage>
</organism>